<comment type="caution">
    <text evidence="1">The sequence shown here is derived from an EMBL/GenBank/DDBJ whole genome shotgun (WGS) entry which is preliminary data.</text>
</comment>
<protein>
    <submittedName>
        <fullName evidence="1">Uncharacterized protein</fullName>
    </submittedName>
</protein>
<dbReference type="RefSeq" id="WP_200278640.1">
    <property type="nucleotide sequence ID" value="NZ_JAENII010000005.1"/>
</dbReference>
<dbReference type="NCBIfam" id="NF041881">
    <property type="entry name" value="PTPDL_fam"/>
    <property type="match status" value="1"/>
</dbReference>
<reference evidence="1" key="1">
    <citation type="submission" date="2021-01" db="EMBL/GenBank/DDBJ databases">
        <title>Modified the classification status of verrucomicrobia.</title>
        <authorList>
            <person name="Feng X."/>
        </authorList>
    </citation>
    <scope>NUCLEOTIDE SEQUENCE</scope>
    <source>
        <strain evidence="1">KCTC 22201</strain>
    </source>
</reference>
<evidence type="ECO:0000313" key="1">
    <source>
        <dbReference type="EMBL" id="MBK1827195.1"/>
    </source>
</evidence>
<accession>A0A934VG31</accession>
<proteinExistence type="predicted"/>
<sequence length="346" mass="38721">MKPAVALLFPALIALCPADTIRLRNGTDLEGVIVSEESDHYVALVQVTKSIRDQRKIPKADVIEIVGVKKDEVAFEAIEKLTPTPDLLGYEEYERRIEDTEEFISAHSSSKLTRDAVKILAELEEEAKVVKAGGVKFNGKMIPAEERAKKAFSLDAQIAASAVTTAGDAGNRTAALRAWSDFEKEFPTSRAFIDTKPYVIKLMKSQLAAIESELATFDKRTKERADGIERIPTKDRARTEKMIQEKSDDYLRIVEAEKKAQIRWLSLDPYHKAPMTQMKSLLEREIKRLEGLSTSSLPDGDHAWEEAWTVLQGSPTKEEAKAAITQARAARLPKEYLDRLEAKVPQ</sequence>
<evidence type="ECO:0000313" key="2">
    <source>
        <dbReference type="Proteomes" id="UP000658278"/>
    </source>
</evidence>
<dbReference type="Proteomes" id="UP000658278">
    <property type="component" value="Unassembled WGS sequence"/>
</dbReference>
<gene>
    <name evidence="1" type="ORF">JIN81_09190</name>
</gene>
<dbReference type="EMBL" id="JAENII010000005">
    <property type="protein sequence ID" value="MBK1827195.1"/>
    <property type="molecule type" value="Genomic_DNA"/>
</dbReference>
<keyword evidence="2" id="KW-1185">Reference proteome</keyword>
<dbReference type="AlphaFoldDB" id="A0A934VG31"/>
<name>A0A934VG31_9BACT</name>
<organism evidence="1 2">
    <name type="scientific">Haloferula rosea</name>
    <dbReference type="NCBI Taxonomy" id="490093"/>
    <lineage>
        <taxon>Bacteria</taxon>
        <taxon>Pseudomonadati</taxon>
        <taxon>Verrucomicrobiota</taxon>
        <taxon>Verrucomicrobiia</taxon>
        <taxon>Verrucomicrobiales</taxon>
        <taxon>Verrucomicrobiaceae</taxon>
        <taxon>Haloferula</taxon>
    </lineage>
</organism>